<feature type="chain" id="PRO_5046833737" evidence="1">
    <location>
        <begin position="19"/>
        <end position="292"/>
    </location>
</feature>
<keyword evidence="1" id="KW-0732">Signal</keyword>
<dbReference type="RefSeq" id="WP_386821335.1">
    <property type="nucleotide sequence ID" value="NZ_JBHUIT010000034.1"/>
</dbReference>
<protein>
    <submittedName>
        <fullName evidence="2">Uncharacterized protein</fullName>
    </submittedName>
</protein>
<sequence>MKTFILAFTLILAAICNAQDALRPALEKTYTLWRNALIQKDARVWQMVTAEHRQGEVRNRIVSEKLPFPAAVFDLPAPPPSLNGLKFLEAKQNGRTAKSAYFGKVDFGVGGEPTDNLLVLSFVQGTRGWQYNKADFVNLTALPEVRKELAAGDLGYLEGVPEAQPSGVVPPAPIAANPATTIAKVYVFCPGREVQVQVNKISRHRFANAKDADIVIGGARNGQNEVQYAIKKLEGGTGKEALTIRVYLMSEVAGVKPIKAFEYQILENEPFKPFGTGNFVLDQATISKLSGK</sequence>
<gene>
    <name evidence="2" type="ORF">ACFSSA_14710</name>
</gene>
<dbReference type="EMBL" id="JBHUIT010000034">
    <property type="protein sequence ID" value="MFD2257930.1"/>
    <property type="molecule type" value="Genomic_DNA"/>
</dbReference>
<name>A0ABW5DBC8_9BACT</name>
<keyword evidence="3" id="KW-1185">Reference proteome</keyword>
<evidence type="ECO:0000313" key="2">
    <source>
        <dbReference type="EMBL" id="MFD2257930.1"/>
    </source>
</evidence>
<feature type="signal peptide" evidence="1">
    <location>
        <begin position="1"/>
        <end position="18"/>
    </location>
</feature>
<comment type="caution">
    <text evidence="2">The sequence shown here is derived from an EMBL/GenBank/DDBJ whole genome shotgun (WGS) entry which is preliminary data.</text>
</comment>
<dbReference type="Proteomes" id="UP001597375">
    <property type="component" value="Unassembled WGS sequence"/>
</dbReference>
<evidence type="ECO:0000256" key="1">
    <source>
        <dbReference type="SAM" id="SignalP"/>
    </source>
</evidence>
<proteinExistence type="predicted"/>
<evidence type="ECO:0000313" key="3">
    <source>
        <dbReference type="Proteomes" id="UP001597375"/>
    </source>
</evidence>
<organism evidence="2 3">
    <name type="scientific">Luteolibacter algae</name>
    <dbReference type="NCBI Taxonomy" id="454151"/>
    <lineage>
        <taxon>Bacteria</taxon>
        <taxon>Pseudomonadati</taxon>
        <taxon>Verrucomicrobiota</taxon>
        <taxon>Verrucomicrobiia</taxon>
        <taxon>Verrucomicrobiales</taxon>
        <taxon>Verrucomicrobiaceae</taxon>
        <taxon>Luteolibacter</taxon>
    </lineage>
</organism>
<reference evidence="3" key="1">
    <citation type="journal article" date="2019" name="Int. J. Syst. Evol. Microbiol.">
        <title>The Global Catalogue of Microorganisms (GCM) 10K type strain sequencing project: providing services to taxonomists for standard genome sequencing and annotation.</title>
        <authorList>
            <consortium name="The Broad Institute Genomics Platform"/>
            <consortium name="The Broad Institute Genome Sequencing Center for Infectious Disease"/>
            <person name="Wu L."/>
            <person name="Ma J."/>
        </authorList>
    </citation>
    <scope>NUCLEOTIDE SEQUENCE [LARGE SCALE GENOMIC DNA]</scope>
    <source>
        <strain evidence="3">CGMCC 4.7106</strain>
    </source>
</reference>
<accession>A0ABW5DBC8</accession>